<evidence type="ECO:0000256" key="1">
    <source>
        <dbReference type="ARBA" id="ARBA00006484"/>
    </source>
</evidence>
<dbReference type="PANTHER" id="PTHR43313:SF1">
    <property type="entry name" value="3BETA-HYDROXYSTEROID DEHYDROGENASE DHS-16"/>
    <property type="match status" value="1"/>
</dbReference>
<accession>A0ABS2RHL1</accession>
<evidence type="ECO:0000313" key="4">
    <source>
        <dbReference type="EMBL" id="MBM7798022.1"/>
    </source>
</evidence>
<feature type="domain" description="Ketoreductase" evidence="3">
    <location>
        <begin position="6"/>
        <end position="185"/>
    </location>
</feature>
<dbReference type="PROSITE" id="PS00061">
    <property type="entry name" value="ADH_SHORT"/>
    <property type="match status" value="1"/>
</dbReference>
<comment type="similarity">
    <text evidence="1 2">Belongs to the short-chain dehydrogenases/reductases (SDR) family.</text>
</comment>
<dbReference type="SUPFAM" id="SSF51735">
    <property type="entry name" value="NAD(P)-binding Rossmann-fold domains"/>
    <property type="match status" value="1"/>
</dbReference>
<gene>
    <name evidence="4" type="ORF">JOE57_000943</name>
</gene>
<evidence type="ECO:0000256" key="2">
    <source>
        <dbReference type="RuleBase" id="RU000363"/>
    </source>
</evidence>
<reference evidence="4 5" key="1">
    <citation type="submission" date="2021-01" db="EMBL/GenBank/DDBJ databases">
        <title>Sequencing the genomes of 1000 actinobacteria strains.</title>
        <authorList>
            <person name="Klenk H.-P."/>
        </authorList>
    </citation>
    <scope>NUCLEOTIDE SEQUENCE [LARGE SCALE GENOMIC DNA]</scope>
    <source>
        <strain evidence="4 5">DSM 18662</strain>
    </source>
</reference>
<dbReference type="InterPro" id="IPR020904">
    <property type="entry name" value="Sc_DH/Rdtase_CS"/>
</dbReference>
<protein>
    <submittedName>
        <fullName evidence="4">NAD(P)-dependent dehydrogenase (Short-subunit alcohol dehydrogenase family)</fullName>
    </submittedName>
</protein>
<dbReference type="InterPro" id="IPR002347">
    <property type="entry name" value="SDR_fam"/>
</dbReference>
<dbReference type="Pfam" id="PF00106">
    <property type="entry name" value="adh_short"/>
    <property type="match status" value="1"/>
</dbReference>
<organism evidence="4 5">
    <name type="scientific">Microlunatus panaciterrae</name>
    <dbReference type="NCBI Taxonomy" id="400768"/>
    <lineage>
        <taxon>Bacteria</taxon>
        <taxon>Bacillati</taxon>
        <taxon>Actinomycetota</taxon>
        <taxon>Actinomycetes</taxon>
        <taxon>Propionibacteriales</taxon>
        <taxon>Propionibacteriaceae</taxon>
        <taxon>Microlunatus</taxon>
    </lineage>
</organism>
<name>A0ABS2RHL1_9ACTN</name>
<dbReference type="InterPro" id="IPR057326">
    <property type="entry name" value="KR_dom"/>
</dbReference>
<dbReference type="InterPro" id="IPR036291">
    <property type="entry name" value="NAD(P)-bd_dom_sf"/>
</dbReference>
<dbReference type="EMBL" id="JAFBCF010000001">
    <property type="protein sequence ID" value="MBM7798022.1"/>
    <property type="molecule type" value="Genomic_DNA"/>
</dbReference>
<dbReference type="PANTHER" id="PTHR43313">
    <property type="entry name" value="SHORT-CHAIN DEHYDROGENASE/REDUCTASE FAMILY 9C"/>
    <property type="match status" value="1"/>
</dbReference>
<keyword evidence="5" id="KW-1185">Reference proteome</keyword>
<dbReference type="PRINTS" id="PR00080">
    <property type="entry name" value="SDRFAMILY"/>
</dbReference>
<dbReference type="Proteomes" id="UP000704762">
    <property type="component" value="Unassembled WGS sequence"/>
</dbReference>
<evidence type="ECO:0000259" key="3">
    <source>
        <dbReference type="SMART" id="SM00822"/>
    </source>
</evidence>
<proteinExistence type="inferred from homology"/>
<dbReference type="PRINTS" id="PR00081">
    <property type="entry name" value="GDHRDH"/>
</dbReference>
<dbReference type="RefSeq" id="WP_204916635.1">
    <property type="nucleotide sequence ID" value="NZ_BAAAQP010000011.1"/>
</dbReference>
<comment type="caution">
    <text evidence="4">The sequence shown here is derived from an EMBL/GenBank/DDBJ whole genome shotgun (WGS) entry which is preliminary data.</text>
</comment>
<dbReference type="SMART" id="SM00822">
    <property type="entry name" value="PKS_KR"/>
    <property type="match status" value="1"/>
</dbReference>
<sequence length="283" mass="30297">MAQGQRSVVVTGASTGIGRATVQGLTRMGFRVWATVRREQDGRALTDEHKGAVTPLLVDLLDHDSVRAASRRVCEAGPLFGLVNNAGVALPGPLEHLPIEAFRRQLEVNLVGQLLVTQTLLPALRTAAAELGDARIVMIGSISGRIAGPMLGAYAASKFGLAGLSESLRAELAPSGIRVLLLEPGAIATPIWERGLAAGNKLQQEFPAEASRYRFQIQAAEQMAERGSRRGLPPDRAAQVIVAALTLPNPRPRQVVGRDAKVAAMLARVLPYRLLYRMTAARR</sequence>
<evidence type="ECO:0000313" key="5">
    <source>
        <dbReference type="Proteomes" id="UP000704762"/>
    </source>
</evidence>
<dbReference type="Gene3D" id="3.40.50.720">
    <property type="entry name" value="NAD(P)-binding Rossmann-like Domain"/>
    <property type="match status" value="1"/>
</dbReference>